<evidence type="ECO:0000313" key="7">
    <source>
        <dbReference type="Proteomes" id="UP000070444"/>
    </source>
</evidence>
<dbReference type="InterPro" id="IPR010291">
    <property type="entry name" value="Ion_channel_UNC-93"/>
</dbReference>
<proteinExistence type="predicted"/>
<comment type="subcellular location">
    <subcellularLocation>
        <location evidence="1">Membrane</location>
        <topology evidence="1">Multi-pass membrane protein</topology>
    </subcellularLocation>
</comment>
<keyword evidence="2 5" id="KW-0812">Transmembrane</keyword>
<feature type="transmembrane region" description="Helical" evidence="5">
    <location>
        <begin position="289"/>
        <end position="312"/>
    </location>
</feature>
<feature type="transmembrane region" description="Helical" evidence="5">
    <location>
        <begin position="41"/>
        <end position="64"/>
    </location>
</feature>
<dbReference type="GO" id="GO:0016020">
    <property type="term" value="C:membrane"/>
    <property type="evidence" value="ECO:0007669"/>
    <property type="project" value="UniProtKB-SubCell"/>
</dbReference>
<feature type="transmembrane region" description="Helical" evidence="5">
    <location>
        <begin position="136"/>
        <end position="157"/>
    </location>
</feature>
<protein>
    <submittedName>
        <fullName evidence="6">MFS general substrate transporter</fullName>
    </submittedName>
</protein>
<dbReference type="PANTHER" id="PTHR23294">
    <property type="entry name" value="ET TRANSLATION PRODUCT-RELATED"/>
    <property type="match status" value="1"/>
</dbReference>
<keyword evidence="3 5" id="KW-1133">Transmembrane helix</keyword>
<evidence type="ECO:0000256" key="4">
    <source>
        <dbReference type="ARBA" id="ARBA00023136"/>
    </source>
</evidence>
<evidence type="ECO:0000256" key="5">
    <source>
        <dbReference type="SAM" id="Phobius"/>
    </source>
</evidence>
<feature type="transmembrane region" description="Helical" evidence="5">
    <location>
        <begin position="332"/>
        <end position="355"/>
    </location>
</feature>
<dbReference type="SUPFAM" id="SSF103473">
    <property type="entry name" value="MFS general substrate transporter"/>
    <property type="match status" value="1"/>
</dbReference>
<dbReference type="OrthoDB" id="196103at2759"/>
<dbReference type="InterPro" id="IPR051617">
    <property type="entry name" value="UNC-93-like_regulator"/>
</dbReference>
<dbReference type="Pfam" id="PF05978">
    <property type="entry name" value="UNC-93"/>
    <property type="match status" value="1"/>
</dbReference>
<evidence type="ECO:0000256" key="3">
    <source>
        <dbReference type="ARBA" id="ARBA00022989"/>
    </source>
</evidence>
<dbReference type="AlphaFoldDB" id="A0A137NXQ6"/>
<organism evidence="6 7">
    <name type="scientific">Conidiobolus coronatus (strain ATCC 28846 / CBS 209.66 / NRRL 28638)</name>
    <name type="common">Delacroixia coronata</name>
    <dbReference type="NCBI Taxonomy" id="796925"/>
    <lineage>
        <taxon>Eukaryota</taxon>
        <taxon>Fungi</taxon>
        <taxon>Fungi incertae sedis</taxon>
        <taxon>Zoopagomycota</taxon>
        <taxon>Entomophthoromycotina</taxon>
        <taxon>Entomophthoromycetes</taxon>
        <taxon>Entomophthorales</taxon>
        <taxon>Ancylistaceae</taxon>
        <taxon>Conidiobolus</taxon>
    </lineage>
</organism>
<evidence type="ECO:0000256" key="1">
    <source>
        <dbReference type="ARBA" id="ARBA00004141"/>
    </source>
</evidence>
<feature type="transmembrane region" description="Helical" evidence="5">
    <location>
        <begin position="12"/>
        <end position="29"/>
    </location>
</feature>
<dbReference type="PANTHER" id="PTHR23294:SF59">
    <property type="entry name" value="UNC93-LIKE PROTEIN C922.05C"/>
    <property type="match status" value="1"/>
</dbReference>
<feature type="transmembrane region" description="Helical" evidence="5">
    <location>
        <begin position="400"/>
        <end position="421"/>
    </location>
</feature>
<accession>A0A137NXQ6</accession>
<keyword evidence="4 5" id="KW-0472">Membrane</keyword>
<dbReference type="Proteomes" id="UP000070444">
    <property type="component" value="Unassembled WGS sequence"/>
</dbReference>
<dbReference type="OMA" id="FSIANWI"/>
<dbReference type="Gene3D" id="1.20.1250.20">
    <property type="entry name" value="MFS general substrate transporter like domains"/>
    <property type="match status" value="1"/>
</dbReference>
<feature type="transmembrane region" description="Helical" evidence="5">
    <location>
        <begin position="169"/>
        <end position="189"/>
    </location>
</feature>
<gene>
    <name evidence="6" type="ORF">CONCODRAFT_42607</name>
</gene>
<dbReference type="EMBL" id="KQ964622">
    <property type="protein sequence ID" value="KXN67650.1"/>
    <property type="molecule type" value="Genomic_DNA"/>
</dbReference>
<name>A0A137NXQ6_CONC2</name>
<evidence type="ECO:0000313" key="6">
    <source>
        <dbReference type="EMBL" id="KXN67650.1"/>
    </source>
</evidence>
<feature type="transmembrane region" description="Helical" evidence="5">
    <location>
        <begin position="222"/>
        <end position="240"/>
    </location>
</feature>
<dbReference type="InterPro" id="IPR036259">
    <property type="entry name" value="MFS_trans_sf"/>
</dbReference>
<evidence type="ECO:0000256" key="2">
    <source>
        <dbReference type="ARBA" id="ARBA00022692"/>
    </source>
</evidence>
<sequence length="441" mass="47873">MVNYYSAIVQNIMVGLICFCCPGMFNALSGMGGGGQVDPTVAAQAATALYVTFAIFGVFGGAFVNTFGPKITLVTGGLTYAFYSCSFLAYNHIQSRVFVIIAGAVLGIGAGLLWSAQGALMMAYPTQNEKGKFISIFWVIFNLGGVLGGLISFGINYKNPSPTVTDGTYIAFIVIMAFGAGIGLVMAPIEKVVKSDGTGITVNKAPAVKGEIVGVLKVFTEWRMIVLLPLFFVSNFFYTYQFNSYNGTTFTIRTRGLNNVVYWGSQMVGSVLLGFLLDTPRLTRKMRGIISFIIVVAIMTSVWIGGYFTQVIRTEEGVLPEADRVDFSSSNYGPLLVMYLCYGLSDAMIQSWSYWIMGTMSNDAATLSRYAGFYKGVQSIGAAVAWAIDSNGTVSQMTQLITNWALFSAAVIPAIFMTFTIKEYTDSEEPAPEYEKKQVDH</sequence>
<feature type="transmembrane region" description="Helical" evidence="5">
    <location>
        <begin position="71"/>
        <end position="91"/>
    </location>
</feature>
<feature type="transmembrane region" description="Helical" evidence="5">
    <location>
        <begin position="97"/>
        <end position="124"/>
    </location>
</feature>
<reference evidence="6 7" key="1">
    <citation type="journal article" date="2015" name="Genome Biol. Evol.">
        <title>Phylogenomic analyses indicate that early fungi evolved digesting cell walls of algal ancestors of land plants.</title>
        <authorList>
            <person name="Chang Y."/>
            <person name="Wang S."/>
            <person name="Sekimoto S."/>
            <person name="Aerts A.L."/>
            <person name="Choi C."/>
            <person name="Clum A."/>
            <person name="LaButti K.M."/>
            <person name="Lindquist E.A."/>
            <person name="Yee Ngan C."/>
            <person name="Ohm R.A."/>
            <person name="Salamov A.A."/>
            <person name="Grigoriev I.V."/>
            <person name="Spatafora J.W."/>
            <person name="Berbee M.L."/>
        </authorList>
    </citation>
    <scope>NUCLEOTIDE SEQUENCE [LARGE SCALE GENOMIC DNA]</scope>
    <source>
        <strain evidence="6 7">NRRL 28638</strain>
    </source>
</reference>
<feature type="transmembrane region" description="Helical" evidence="5">
    <location>
        <begin position="260"/>
        <end position="277"/>
    </location>
</feature>
<keyword evidence="7" id="KW-1185">Reference proteome</keyword>